<dbReference type="InterPro" id="IPR000719">
    <property type="entry name" value="Prot_kinase_dom"/>
</dbReference>
<feature type="compositionally biased region" description="Gly residues" evidence="3">
    <location>
        <begin position="1509"/>
        <end position="1521"/>
    </location>
</feature>
<feature type="region of interest" description="Disordered" evidence="3">
    <location>
        <begin position="526"/>
        <end position="820"/>
    </location>
</feature>
<keyword evidence="1" id="KW-0547">Nucleotide-binding</keyword>
<keyword evidence="4" id="KW-1133">Transmembrane helix</keyword>
<dbReference type="OrthoDB" id="1668230at2759"/>
<dbReference type="InterPro" id="IPR059179">
    <property type="entry name" value="MLKL-like_MCAfunc"/>
</dbReference>
<organism evidence="6 7">
    <name type="scientific">Collybiopsis confluens</name>
    <dbReference type="NCBI Taxonomy" id="2823264"/>
    <lineage>
        <taxon>Eukaryota</taxon>
        <taxon>Fungi</taxon>
        <taxon>Dikarya</taxon>
        <taxon>Basidiomycota</taxon>
        <taxon>Agaricomycotina</taxon>
        <taxon>Agaricomycetes</taxon>
        <taxon>Agaricomycetidae</taxon>
        <taxon>Agaricales</taxon>
        <taxon>Marasmiineae</taxon>
        <taxon>Omphalotaceae</taxon>
        <taxon>Collybiopsis</taxon>
    </lineage>
</organism>
<feature type="region of interest" description="Disordered" evidence="3">
    <location>
        <begin position="1457"/>
        <end position="1533"/>
    </location>
</feature>
<evidence type="ECO:0000256" key="3">
    <source>
        <dbReference type="SAM" id="MobiDB-lite"/>
    </source>
</evidence>
<evidence type="ECO:0000313" key="6">
    <source>
        <dbReference type="EMBL" id="KAF5368307.1"/>
    </source>
</evidence>
<feature type="compositionally biased region" description="Basic and acidic residues" evidence="3">
    <location>
        <begin position="782"/>
        <end position="793"/>
    </location>
</feature>
<dbReference type="GO" id="GO:0005524">
    <property type="term" value="F:ATP binding"/>
    <property type="evidence" value="ECO:0007669"/>
    <property type="project" value="UniProtKB-KW"/>
</dbReference>
<feature type="compositionally biased region" description="Low complexity" evidence="3">
    <location>
        <begin position="1486"/>
        <end position="1499"/>
    </location>
</feature>
<dbReference type="Gene3D" id="1.10.510.10">
    <property type="entry name" value="Transferase(Phosphotransferase) domain 1"/>
    <property type="match status" value="1"/>
</dbReference>
<comment type="caution">
    <text evidence="6">The sequence shown here is derived from an EMBL/GenBank/DDBJ whole genome shotgun (WGS) entry which is preliminary data.</text>
</comment>
<feature type="region of interest" description="Disordered" evidence="3">
    <location>
        <begin position="1170"/>
        <end position="1202"/>
    </location>
</feature>
<feature type="transmembrane region" description="Helical" evidence="4">
    <location>
        <begin position="33"/>
        <end position="54"/>
    </location>
</feature>
<feature type="transmembrane region" description="Helical" evidence="4">
    <location>
        <begin position="75"/>
        <end position="101"/>
    </location>
</feature>
<feature type="compositionally biased region" description="Low complexity" evidence="3">
    <location>
        <begin position="2063"/>
        <end position="2073"/>
    </location>
</feature>
<feature type="compositionally biased region" description="Low complexity" evidence="3">
    <location>
        <begin position="668"/>
        <end position="684"/>
    </location>
</feature>
<dbReference type="Pfam" id="PF07714">
    <property type="entry name" value="PK_Tyr_Ser-Thr"/>
    <property type="match status" value="1"/>
</dbReference>
<evidence type="ECO:0000256" key="4">
    <source>
        <dbReference type="SAM" id="Phobius"/>
    </source>
</evidence>
<feature type="transmembrane region" description="Helical" evidence="4">
    <location>
        <begin position="121"/>
        <end position="141"/>
    </location>
</feature>
<keyword evidence="4" id="KW-0812">Transmembrane</keyword>
<feature type="compositionally biased region" description="Polar residues" evidence="3">
    <location>
        <begin position="707"/>
        <end position="723"/>
    </location>
</feature>
<feature type="compositionally biased region" description="Low complexity" evidence="3">
    <location>
        <begin position="733"/>
        <end position="756"/>
    </location>
</feature>
<name>A0A8H5GNN1_9AGAR</name>
<feature type="compositionally biased region" description="Low complexity" evidence="3">
    <location>
        <begin position="1170"/>
        <end position="1191"/>
    </location>
</feature>
<feature type="transmembrane region" description="Helical" evidence="4">
    <location>
        <begin position="148"/>
        <end position="174"/>
    </location>
</feature>
<protein>
    <recommendedName>
        <fullName evidence="5">Protein kinase domain-containing protein</fullName>
    </recommendedName>
</protein>
<feature type="transmembrane region" description="Helical" evidence="4">
    <location>
        <begin position="194"/>
        <end position="214"/>
    </location>
</feature>
<feature type="region of interest" description="Disordered" evidence="3">
    <location>
        <begin position="1365"/>
        <end position="1412"/>
    </location>
</feature>
<dbReference type="PROSITE" id="PS50011">
    <property type="entry name" value="PROTEIN_KINASE_DOM"/>
    <property type="match status" value="1"/>
</dbReference>
<accession>A0A8H5GNN1</accession>
<evidence type="ECO:0000256" key="2">
    <source>
        <dbReference type="ARBA" id="ARBA00022840"/>
    </source>
</evidence>
<feature type="compositionally biased region" description="Low complexity" evidence="3">
    <location>
        <begin position="2026"/>
        <end position="2041"/>
    </location>
</feature>
<feature type="region of interest" description="Disordered" evidence="3">
    <location>
        <begin position="2156"/>
        <end position="2195"/>
    </location>
</feature>
<dbReference type="Proteomes" id="UP000518752">
    <property type="component" value="Unassembled WGS sequence"/>
</dbReference>
<feature type="compositionally biased region" description="Pro residues" evidence="3">
    <location>
        <begin position="1993"/>
        <end position="2009"/>
    </location>
</feature>
<dbReference type="GO" id="GO:0007166">
    <property type="term" value="P:cell surface receptor signaling pathway"/>
    <property type="evidence" value="ECO:0007669"/>
    <property type="project" value="InterPro"/>
</dbReference>
<feature type="transmembrane region" description="Helical" evidence="4">
    <location>
        <begin position="226"/>
        <end position="254"/>
    </location>
</feature>
<dbReference type="SMART" id="SM00220">
    <property type="entry name" value="S_TKc"/>
    <property type="match status" value="1"/>
</dbReference>
<dbReference type="Gene3D" id="3.30.200.20">
    <property type="entry name" value="Phosphorylase Kinase, domain 1"/>
    <property type="match status" value="1"/>
</dbReference>
<dbReference type="InterPro" id="IPR001245">
    <property type="entry name" value="Ser-Thr/Tyr_kinase_cat_dom"/>
</dbReference>
<dbReference type="SUPFAM" id="SSF56112">
    <property type="entry name" value="Protein kinase-like (PK-like)"/>
    <property type="match status" value="1"/>
</dbReference>
<dbReference type="InterPro" id="IPR045339">
    <property type="entry name" value="DUF6534"/>
</dbReference>
<dbReference type="PROSITE" id="PS00108">
    <property type="entry name" value="PROTEIN_KINASE_ST"/>
    <property type="match status" value="1"/>
</dbReference>
<reference evidence="6 7" key="1">
    <citation type="journal article" date="2020" name="ISME J.">
        <title>Uncovering the hidden diversity of litter-decomposition mechanisms in mushroom-forming fungi.</title>
        <authorList>
            <person name="Floudas D."/>
            <person name="Bentzer J."/>
            <person name="Ahren D."/>
            <person name="Johansson T."/>
            <person name="Persson P."/>
            <person name="Tunlid A."/>
        </authorList>
    </citation>
    <scope>NUCLEOTIDE SEQUENCE [LARGE SCALE GENOMIC DNA]</scope>
    <source>
        <strain evidence="6 7">CBS 406.79</strain>
    </source>
</reference>
<dbReference type="GO" id="GO:0004672">
    <property type="term" value="F:protein kinase activity"/>
    <property type="evidence" value="ECO:0007669"/>
    <property type="project" value="InterPro"/>
</dbReference>
<evidence type="ECO:0000259" key="5">
    <source>
        <dbReference type="PROSITE" id="PS50011"/>
    </source>
</evidence>
<dbReference type="InterPro" id="IPR008271">
    <property type="entry name" value="Ser/Thr_kinase_AS"/>
</dbReference>
<dbReference type="EMBL" id="JAACJN010000134">
    <property type="protein sequence ID" value="KAF5368307.1"/>
    <property type="molecule type" value="Genomic_DNA"/>
</dbReference>
<feature type="compositionally biased region" description="Low complexity" evidence="3">
    <location>
        <begin position="2156"/>
        <end position="2166"/>
    </location>
</feature>
<dbReference type="InterPro" id="IPR036537">
    <property type="entry name" value="Adaptor_Cbl_N_dom_sf"/>
</dbReference>
<feature type="region of interest" description="Disordered" evidence="3">
    <location>
        <begin position="1982"/>
        <end position="2073"/>
    </location>
</feature>
<evidence type="ECO:0000256" key="1">
    <source>
        <dbReference type="ARBA" id="ARBA00022741"/>
    </source>
</evidence>
<feature type="compositionally biased region" description="Basic and acidic residues" evidence="3">
    <location>
        <begin position="1378"/>
        <end position="1390"/>
    </location>
</feature>
<dbReference type="InterPro" id="IPR011009">
    <property type="entry name" value="Kinase-like_dom_sf"/>
</dbReference>
<dbReference type="Pfam" id="PF20152">
    <property type="entry name" value="DUF6534"/>
    <property type="match status" value="1"/>
</dbReference>
<feature type="domain" description="Protein kinase" evidence="5">
    <location>
        <begin position="1576"/>
        <end position="1960"/>
    </location>
</feature>
<feature type="region of interest" description="Disordered" evidence="3">
    <location>
        <begin position="1035"/>
        <end position="1074"/>
    </location>
</feature>
<keyword evidence="2" id="KW-0067">ATP-binding</keyword>
<dbReference type="Gene3D" id="1.20.930.20">
    <property type="entry name" value="Adaptor protein Cbl, N-terminal domain"/>
    <property type="match status" value="1"/>
</dbReference>
<dbReference type="PANTHER" id="PTHR24418">
    <property type="entry name" value="TYROSINE-PROTEIN KINASE"/>
    <property type="match status" value="1"/>
</dbReference>
<keyword evidence="4" id="KW-0472">Membrane</keyword>
<feature type="compositionally biased region" description="Polar residues" evidence="3">
    <location>
        <begin position="642"/>
        <end position="659"/>
    </location>
</feature>
<feature type="compositionally biased region" description="Polar residues" evidence="3">
    <location>
        <begin position="811"/>
        <end position="820"/>
    </location>
</feature>
<dbReference type="InterPro" id="IPR050198">
    <property type="entry name" value="Non-receptor_tyrosine_kinases"/>
</dbReference>
<dbReference type="CDD" id="cd21037">
    <property type="entry name" value="MLKL_NTD"/>
    <property type="match status" value="1"/>
</dbReference>
<feature type="compositionally biased region" description="Low complexity" evidence="3">
    <location>
        <begin position="614"/>
        <end position="637"/>
    </location>
</feature>
<proteinExistence type="predicted"/>
<feature type="compositionally biased region" description="Basic and acidic residues" evidence="3">
    <location>
        <begin position="1522"/>
        <end position="1533"/>
    </location>
</feature>
<gene>
    <name evidence="6" type="ORF">D9757_010515</name>
</gene>
<evidence type="ECO:0000313" key="7">
    <source>
        <dbReference type="Proteomes" id="UP000518752"/>
    </source>
</evidence>
<sequence>MSKTSVQFQLRFSTVIPQKMAAPMLDPGALESLVVNSFGAGLIGAIITAMLYGLTTLQTYLYFTNYSKDQWNIKLLVSIVWILDSLHVALVTYCIYFYLVINFANPVGLGNAHWSLGTTMLLNLILAVLVQSFFTAQVFSLSQGIVKWVLICLLSVTVLAHFAFGIETVVFLLVSKTFAAFQGSQTIKLDAATPFAIFAVLSDVLIAASLCVLLHGNRTGWGKTNGLITTLIIYAVNRCLLTSAVAITEVIVYVRRPDSLWFLAIDFIIGKLVHATPLRVRGNFGTDWMLDPFDRTEFTADKLKNHAFEHKLTGTGVKLGNHLTELGGNNAGIFSVAQPYKGHPANDLLVKVMPFVSGNALGEVKALKMKGQLVAAGELEDGAMGSRPMPVIVMIKQPGHMLHEVNEYNTASPGEQLEMRKQAIKLMCQEVAEDAVTKHLYHNDNNMSNVLVIVKGKKVISTKVVDYGGENVYHVKQNVGKAVVYLFVFDVVPHLASLSFLGCYVSPSFICNGTLETTLPSLLNPATAAHPPSTQQGTGLGHGHGHSASFSGPSVNYRNNLLSPVSSPPPPHPVSLPGTHPSSPTILGPPFQPNESLGSKSVGRGRGHSESTVSLPRTDLDLPSSPPSSASFDVLSSAPFVSPSTTIRPDSSVPFSSPGEQYEGGLGASRSSSSSKLDLSSSFRMRSRSASRTRVSGSISGEDGGAQSPSAMTQNPSRSSLTSWWKHPAQGDAPAQPQSGQIIPSSSTPLSSSSRHPSPHAVGQGRGRAHTHSISRPWHTKSFFDSHSAGKTDKSRRHTVATTVEAAGARKSTTPTTPVATLNETTERKDASEEGGVKAAQKEKIVVTTPFLWNRCKIGRPQGRFRVAQAASSILGTSALVAHEILLTSVELFELAPVPGLAAAARTLLEIWDSVQEVDSNRLQCLRLTERCADILLSVRQEVYEAGEHVSLELKLPIAKLSETFQNVHNVLAKQAARPFLQRYLKRDEISKQLQQCDMDLHDALGMFSFELRKPRAEGNGGAIENVLTLVNRSATSPTPPVQSLPAQSQPVQSPPPSLGEEQRPPFPYGPTLSSNDPKFVPVYNSITTSAVVTFRLELRRGFGWWCCDQPERTGEAITVASASQQSLLADIPGLQGLPASSSHSSLSLDVLNEVSTQAQGLELGTSVVPTVSVTPSSRPSTASRSSTDTTPKQHPIPVPPVQLIPTRSTIEAGAPVLDAIRNQLVTSSSSQTIIPSSSTLTRIALIPSPSTLPASLVLPTLLSLTKYQNALDAEGDYVDLRNVMRAALSKGSDVEMMRVLGLGLRGTKGPFDVDVDIDGDVGASKGGGGRRRRRLDAGEIVEAIKTLQRAQEALLEKERWEATLDKREGTDGQGVASDEKSQIHDDHVHGKTGTDVGSGGGERPGFYRRGSASSAKALAKIKRRMSIQSSYSSNSIPSQPPTPLNETIIDEEVEVEEPTEVGGVRKAVVMRKGTSGSGGARLLRSKTTSSSSSSTSKTNDSAISQAGSGSGRSRGSGSGREGVKEKPNTLDKEFIESSIDALRRLSRTTSTDKKSRQDSDSARELPSWTITRFEIDPEEKIGVGFFSDVFKGTWRAPSAPSAPLSTPSSSAYVFSPPSRTVAIKVLAETTPRSLFLGETAIWKKLNHPNVLELYGASSASGDPPWFFVSPYLENGSLVEFLRRNSTPDPISGKSKLPTGLVLPGNTAYDRYVEGVTTIAAGGRVRTGSLPGYPGWNGGGLGTLVGTHAVHASDGMGLGASAAHPSGNAHVRGRSGSGSTIGGSSGFGLGVGEVPKEWDLLRFMHEIAKGMEYLHSQGVLHGDLKAANVLVDDRIHCVIGDFGQSEMRSEAYRISGTPPPHGTLRWQAPELMAGSARLTVQMDVYAFAISCTEVLSLGRMPWPFHDDDQVRDQILRNQRPTIPATCFSTPNLVNLIQACWATDPFFRPEFSKVASELKALRRGVGTGAQGDVELQSPQLPEWPEYDYQHHHPPNFPSPDLHPIPLPGTPPQAIQGSARHIGEDTPSSSFDTSSSSGDASFRTAREVFGSPSNAIGGRGHRETTLPTSYSTSTVTPSVSTIYPNSGAGFSPGALPVSPIHTHHAHTSPPFLATSGSSPFAGYGIPDVSYNRGIGSSDRTLRALPGHLQMPETVIYTPSRAPSSRTSSIFTSTPSESQSDEEYGTAQIPGAGEKRNGARVKVDYDGYDSPPPANDVIAEARNERRYRLLLVHEFHPSLTLPLWSPTPVALGAVGYLSKPKGEFITLFNAFNPQKSANALATSLPSVHGYGKLSTGSHRQDKRNAAQRGLDAITGLLTFKGKGGNVSQSVSRHYSQPLRAGHKVAHLFTETTMYRYVENLDAPKKWFKANVNAILDVFGPQHHIQKEDLFFIIGTLDTPEHALFVSHNHADGQLHFNIFTSSKSRQPWGTFTTDTETSELGGPSYHEPVSGSPLFASRISFQGNYPWNTVLIARLRFKPDVLEPTSL</sequence>
<keyword evidence="7" id="KW-1185">Reference proteome</keyword>